<dbReference type="Proteomes" id="UP000051010">
    <property type="component" value="Unassembled WGS sequence"/>
</dbReference>
<feature type="region of interest" description="Disordered" evidence="1">
    <location>
        <begin position="1"/>
        <end position="23"/>
    </location>
</feature>
<protein>
    <recommendedName>
        <fullName evidence="4">SAM-dependent methyltransferase</fullName>
    </recommendedName>
</protein>
<accession>A0A0R1YK10</accession>
<dbReference type="RefSeq" id="WP_054735377.1">
    <property type="nucleotide sequence ID" value="NZ_AZFZ01000041.1"/>
</dbReference>
<reference evidence="2 3" key="1">
    <citation type="journal article" date="2015" name="Genome Announc.">
        <title>Expanding the biotechnology potential of lactobacilli through comparative genomics of 213 strains and associated genera.</title>
        <authorList>
            <person name="Sun Z."/>
            <person name="Harris H.M."/>
            <person name="McCann A."/>
            <person name="Guo C."/>
            <person name="Argimon S."/>
            <person name="Zhang W."/>
            <person name="Yang X."/>
            <person name="Jeffery I.B."/>
            <person name="Cooney J.C."/>
            <person name="Kagawa T.F."/>
            <person name="Liu W."/>
            <person name="Song Y."/>
            <person name="Salvetti E."/>
            <person name="Wrobel A."/>
            <person name="Rasinkangas P."/>
            <person name="Parkhill J."/>
            <person name="Rea M.C."/>
            <person name="O'Sullivan O."/>
            <person name="Ritari J."/>
            <person name="Douillard F.P."/>
            <person name="Paul Ross R."/>
            <person name="Yang R."/>
            <person name="Briner A.E."/>
            <person name="Felis G.E."/>
            <person name="de Vos W.M."/>
            <person name="Barrangou R."/>
            <person name="Klaenhammer T.R."/>
            <person name="Caufield P.W."/>
            <person name="Cui Y."/>
            <person name="Zhang H."/>
            <person name="O'Toole P.W."/>
        </authorList>
    </citation>
    <scope>NUCLEOTIDE SEQUENCE [LARGE SCALE GENOMIC DNA]</scope>
    <source>
        <strain evidence="2 3">DSM 18390</strain>
    </source>
</reference>
<feature type="compositionally biased region" description="Basic residues" evidence="1">
    <location>
        <begin position="1"/>
        <end position="16"/>
    </location>
</feature>
<evidence type="ECO:0008006" key="4">
    <source>
        <dbReference type="Google" id="ProtNLM"/>
    </source>
</evidence>
<proteinExistence type="predicted"/>
<gene>
    <name evidence="2" type="ORF">FD47_GL001851</name>
</gene>
<evidence type="ECO:0000313" key="2">
    <source>
        <dbReference type="EMBL" id="KRM42431.1"/>
    </source>
</evidence>
<dbReference type="PATRIC" id="fig|1423786.4.peg.1956"/>
<dbReference type="EMBL" id="AZFZ01000041">
    <property type="protein sequence ID" value="KRM42431.1"/>
    <property type="molecule type" value="Genomic_DNA"/>
</dbReference>
<name>A0A0R1YK10_9LACO</name>
<evidence type="ECO:0000313" key="3">
    <source>
        <dbReference type="Proteomes" id="UP000051010"/>
    </source>
</evidence>
<dbReference type="AlphaFoldDB" id="A0A0R1YK10"/>
<comment type="caution">
    <text evidence="2">The sequence shown here is derived from an EMBL/GenBank/DDBJ whole genome shotgun (WGS) entry which is preliminary data.</text>
</comment>
<organism evidence="2 3">
    <name type="scientific">Lentilactobacillus parafarraginis DSM 18390 = JCM 14109</name>
    <dbReference type="NCBI Taxonomy" id="1423786"/>
    <lineage>
        <taxon>Bacteria</taxon>
        <taxon>Bacillati</taxon>
        <taxon>Bacillota</taxon>
        <taxon>Bacilli</taxon>
        <taxon>Lactobacillales</taxon>
        <taxon>Lactobacillaceae</taxon>
        <taxon>Lentilactobacillus</taxon>
    </lineage>
</organism>
<sequence length="282" mass="32115">MLSNKQKKKLLKKKHPTTSTESHYIKQMQQYRDLFSDFPSVKFLINNVLESDHLIQSKLLPQELPELLLPDDIQDQIFQTINAKFDKGDPEGDKLWDQLSAALPKLDKALRSYRDYLENQYGMWAYISGPFVKSLANYIGHDAVLEVMAGNGYISKGLKDLGTTVYPTDSLEWVGENQTGQHQVIPIEKLDAIAAIEKYQDQVKYVIMSWAPDKGGVDLDVLDAVRKADNDLKLIVIGEKNGATNSKAFWQRAHFIEPEAAQQLNAHHRPFDLIKDQVYLVD</sequence>
<evidence type="ECO:0000256" key="1">
    <source>
        <dbReference type="SAM" id="MobiDB-lite"/>
    </source>
</evidence>